<keyword evidence="4" id="KW-1185">Reference proteome</keyword>
<evidence type="ECO:0000313" key="3">
    <source>
        <dbReference type="EMBL" id="CAL0333692.1"/>
    </source>
</evidence>
<dbReference type="EMBL" id="CAXHTB010000025">
    <property type="protein sequence ID" value="CAL0333691.1"/>
    <property type="molecule type" value="Genomic_DNA"/>
</dbReference>
<organism evidence="3 4">
    <name type="scientific">Lupinus luteus</name>
    <name type="common">European yellow lupine</name>
    <dbReference type="NCBI Taxonomy" id="3873"/>
    <lineage>
        <taxon>Eukaryota</taxon>
        <taxon>Viridiplantae</taxon>
        <taxon>Streptophyta</taxon>
        <taxon>Embryophyta</taxon>
        <taxon>Tracheophyta</taxon>
        <taxon>Spermatophyta</taxon>
        <taxon>Magnoliopsida</taxon>
        <taxon>eudicotyledons</taxon>
        <taxon>Gunneridae</taxon>
        <taxon>Pentapetalae</taxon>
        <taxon>rosids</taxon>
        <taxon>fabids</taxon>
        <taxon>Fabales</taxon>
        <taxon>Fabaceae</taxon>
        <taxon>Papilionoideae</taxon>
        <taxon>50 kb inversion clade</taxon>
        <taxon>genistoids sensu lato</taxon>
        <taxon>core genistoids</taxon>
        <taxon>Genisteae</taxon>
        <taxon>Lupinus</taxon>
    </lineage>
</organism>
<dbReference type="InterPro" id="IPR039608">
    <property type="entry name" value="VQ_1/10"/>
</dbReference>
<dbReference type="PANTHER" id="PTHR34777">
    <property type="entry name" value="VQ MOTIF-CONTAINING PROTEIN 10"/>
    <property type="match status" value="1"/>
</dbReference>
<sequence>MENGGCSRKPVKIVIINTQYVETDATNFKSVVQKLTGKHSCYDDVAARKAKRVRHNVVVSGVEVPCSSDAGHGSSFSLSDFDMFLSEMPLINDNLWSH</sequence>
<feature type="domain" description="VQ" evidence="1">
    <location>
        <begin position="15"/>
        <end position="40"/>
    </location>
</feature>
<dbReference type="AlphaFoldDB" id="A0AAV1YI50"/>
<dbReference type="Pfam" id="PF05678">
    <property type="entry name" value="VQ"/>
    <property type="match status" value="1"/>
</dbReference>
<comment type="caution">
    <text evidence="3">The sequence shown here is derived from an EMBL/GenBank/DDBJ whole genome shotgun (WGS) entry which is preliminary data.</text>
</comment>
<dbReference type="Proteomes" id="UP001497480">
    <property type="component" value="Unassembled WGS sequence"/>
</dbReference>
<dbReference type="PANTHER" id="PTHR34777:SF1">
    <property type="entry name" value="VQ MOTIF-CONTAINING PROTEIN 10"/>
    <property type="match status" value="1"/>
</dbReference>
<dbReference type="InterPro" id="IPR008889">
    <property type="entry name" value="VQ"/>
</dbReference>
<evidence type="ECO:0000313" key="2">
    <source>
        <dbReference type="EMBL" id="CAL0333691.1"/>
    </source>
</evidence>
<name>A0AAV1YI50_LUPLU</name>
<accession>A0AAV1YI50</accession>
<gene>
    <name evidence="2" type="ORF">LLUT_LOCUS34751</name>
    <name evidence="3" type="ORF">LLUT_LOCUS34752</name>
</gene>
<proteinExistence type="predicted"/>
<evidence type="ECO:0000259" key="1">
    <source>
        <dbReference type="Pfam" id="PF05678"/>
    </source>
</evidence>
<reference evidence="3 4" key="1">
    <citation type="submission" date="2024-03" db="EMBL/GenBank/DDBJ databases">
        <authorList>
            <person name="Martinez-Hernandez J."/>
        </authorList>
    </citation>
    <scope>NUCLEOTIDE SEQUENCE [LARGE SCALE GENOMIC DNA]</scope>
</reference>
<protein>
    <recommendedName>
        <fullName evidence="1">VQ domain-containing protein</fullName>
    </recommendedName>
</protein>
<dbReference type="EMBL" id="CAXHTB010000025">
    <property type="protein sequence ID" value="CAL0333692.1"/>
    <property type="molecule type" value="Genomic_DNA"/>
</dbReference>
<evidence type="ECO:0000313" key="4">
    <source>
        <dbReference type="Proteomes" id="UP001497480"/>
    </source>
</evidence>